<dbReference type="eggNOG" id="KOG3575">
    <property type="taxonomic scope" value="Eukaryota"/>
</dbReference>
<dbReference type="InterPro" id="IPR000536">
    <property type="entry name" value="Nucl_hrmn_rcpt_lig-bd"/>
</dbReference>
<dbReference type="PANTHER" id="PTHR24086:SF25">
    <property type="entry name" value="NUCLEAR HORMONE RECEPTOR FTZ-F1 BETA"/>
    <property type="match status" value="1"/>
</dbReference>
<evidence type="ECO:0000256" key="4">
    <source>
        <dbReference type="ARBA" id="ARBA00022833"/>
    </source>
</evidence>
<evidence type="ECO:0000256" key="8">
    <source>
        <dbReference type="ARBA" id="ARBA00023170"/>
    </source>
</evidence>
<dbReference type="FunFam" id="3.30.50.10:FF:000037">
    <property type="entry name" value="Nuclear hormone receptor FTZ-F1 beta"/>
    <property type="match status" value="1"/>
</dbReference>
<dbReference type="InterPro" id="IPR001723">
    <property type="entry name" value="Nuclear_hrmn_rcpt"/>
</dbReference>
<organism evidence="11">
    <name type="scientific">Musca domestica</name>
    <name type="common">House fly</name>
    <dbReference type="NCBI Taxonomy" id="7370"/>
    <lineage>
        <taxon>Eukaryota</taxon>
        <taxon>Metazoa</taxon>
        <taxon>Ecdysozoa</taxon>
        <taxon>Arthropoda</taxon>
        <taxon>Hexapoda</taxon>
        <taxon>Insecta</taxon>
        <taxon>Pterygota</taxon>
        <taxon>Neoptera</taxon>
        <taxon>Endopterygota</taxon>
        <taxon>Diptera</taxon>
        <taxon>Brachycera</taxon>
        <taxon>Muscomorpha</taxon>
        <taxon>Muscoidea</taxon>
        <taxon>Muscidae</taxon>
        <taxon>Musca</taxon>
    </lineage>
</organism>
<dbReference type="PANTHER" id="PTHR24086">
    <property type="entry name" value="NUCLEAR RECEPTOR SUBFAMILY 5 GROUP A"/>
    <property type="match status" value="1"/>
</dbReference>
<dbReference type="SMART" id="SM00430">
    <property type="entry name" value="HOLI"/>
    <property type="match status" value="1"/>
</dbReference>
<evidence type="ECO:0000256" key="6">
    <source>
        <dbReference type="ARBA" id="ARBA00023125"/>
    </source>
</evidence>
<keyword evidence="5" id="KW-0805">Transcription regulation</keyword>
<dbReference type="SMART" id="SM00399">
    <property type="entry name" value="ZnF_C4"/>
    <property type="match status" value="1"/>
</dbReference>
<dbReference type="InterPro" id="IPR001628">
    <property type="entry name" value="Znf_hrmn_rcpt"/>
</dbReference>
<dbReference type="STRING" id="7370.A0A1I8MJI6"/>
<evidence type="ECO:0000313" key="11">
    <source>
        <dbReference type="EnsemblMetazoa" id="MDOA005562-PA"/>
    </source>
</evidence>
<dbReference type="GO" id="GO:0004879">
    <property type="term" value="F:nuclear receptor activity"/>
    <property type="evidence" value="ECO:0007669"/>
    <property type="project" value="InterPro"/>
</dbReference>
<dbReference type="GO" id="GO:0043565">
    <property type="term" value="F:sequence-specific DNA binding"/>
    <property type="evidence" value="ECO:0007669"/>
    <property type="project" value="InterPro"/>
</dbReference>
<keyword evidence="7" id="KW-0804">Transcription</keyword>
<dbReference type="VEuPathDB" id="VectorBase:MDOMA2_009812"/>
<keyword evidence="8" id="KW-0675">Receptor</keyword>
<dbReference type="PROSITE" id="PS51843">
    <property type="entry name" value="NR_LBD"/>
    <property type="match status" value="1"/>
</dbReference>
<keyword evidence="9" id="KW-0539">Nucleus</keyword>
<accession>A0A1I8MJI6</accession>
<feature type="compositionally biased region" description="Polar residues" evidence="10">
    <location>
        <begin position="312"/>
        <end position="323"/>
    </location>
</feature>
<protein>
    <submittedName>
        <fullName evidence="11">Uncharacterized protein</fullName>
    </submittedName>
</protein>
<dbReference type="CDD" id="cd06930">
    <property type="entry name" value="NR_LBD_F2"/>
    <property type="match status" value="1"/>
</dbReference>
<evidence type="ECO:0000256" key="10">
    <source>
        <dbReference type="SAM" id="MobiDB-lite"/>
    </source>
</evidence>
<dbReference type="Pfam" id="PF00105">
    <property type="entry name" value="zf-C4"/>
    <property type="match status" value="1"/>
</dbReference>
<feature type="region of interest" description="Disordered" evidence="10">
    <location>
        <begin position="712"/>
        <end position="735"/>
    </location>
</feature>
<dbReference type="InterPro" id="IPR035500">
    <property type="entry name" value="NHR-like_dom_sf"/>
</dbReference>
<dbReference type="PRINTS" id="PR00398">
    <property type="entry name" value="STRDHORMONER"/>
</dbReference>
<evidence type="ECO:0000256" key="1">
    <source>
        <dbReference type="ARBA" id="ARBA00004123"/>
    </source>
</evidence>
<keyword evidence="3" id="KW-0863">Zinc-finger</keyword>
<dbReference type="SUPFAM" id="SSF48508">
    <property type="entry name" value="Nuclear receptor ligand-binding domain"/>
    <property type="match status" value="1"/>
</dbReference>
<feature type="region of interest" description="Disordered" evidence="10">
    <location>
        <begin position="1"/>
        <end position="23"/>
    </location>
</feature>
<dbReference type="PROSITE" id="PS00031">
    <property type="entry name" value="NUCLEAR_REC_DBD_1"/>
    <property type="match status" value="1"/>
</dbReference>
<dbReference type="GO" id="GO:0005634">
    <property type="term" value="C:nucleus"/>
    <property type="evidence" value="ECO:0007669"/>
    <property type="project" value="UniProtKB-SubCell"/>
</dbReference>
<evidence type="ECO:0000256" key="7">
    <source>
        <dbReference type="ARBA" id="ARBA00023163"/>
    </source>
</evidence>
<name>A0A1I8MJI6_MUSDO</name>
<feature type="compositionally biased region" description="Low complexity" evidence="10">
    <location>
        <begin position="644"/>
        <end position="656"/>
    </location>
</feature>
<feature type="compositionally biased region" description="Low complexity" evidence="10">
    <location>
        <begin position="571"/>
        <end position="614"/>
    </location>
</feature>
<dbReference type="Gene3D" id="3.30.50.10">
    <property type="entry name" value="Erythroid Transcription Factor GATA-1, subunit A"/>
    <property type="match status" value="1"/>
</dbReference>
<feature type="compositionally biased region" description="Polar residues" evidence="10">
    <location>
        <begin position="657"/>
        <end position="680"/>
    </location>
</feature>
<keyword evidence="6" id="KW-0238">DNA-binding</keyword>
<dbReference type="SUPFAM" id="SSF57716">
    <property type="entry name" value="Glucocorticoid receptor-like (DNA-binding domain)"/>
    <property type="match status" value="1"/>
</dbReference>
<feature type="compositionally biased region" description="Polar residues" evidence="10">
    <location>
        <begin position="1"/>
        <end position="22"/>
    </location>
</feature>
<evidence type="ECO:0000256" key="2">
    <source>
        <dbReference type="ARBA" id="ARBA00022723"/>
    </source>
</evidence>
<dbReference type="PRINTS" id="PR00047">
    <property type="entry name" value="STROIDFINGER"/>
</dbReference>
<dbReference type="GO" id="GO:0008270">
    <property type="term" value="F:zinc ion binding"/>
    <property type="evidence" value="ECO:0007669"/>
    <property type="project" value="UniProtKB-KW"/>
</dbReference>
<dbReference type="AlphaFoldDB" id="A0A1I8MJI6"/>
<dbReference type="VEuPathDB" id="VectorBase:MDOA005562"/>
<dbReference type="PROSITE" id="PS51030">
    <property type="entry name" value="NUCLEAR_REC_DBD_2"/>
    <property type="match status" value="1"/>
</dbReference>
<comment type="subcellular location">
    <subcellularLocation>
        <location evidence="1">Nucleus</location>
    </subcellularLocation>
</comment>
<feature type="compositionally biased region" description="Low complexity" evidence="10">
    <location>
        <begin position="713"/>
        <end position="733"/>
    </location>
</feature>
<proteinExistence type="predicted"/>
<feature type="region of interest" description="Disordered" evidence="10">
    <location>
        <begin position="151"/>
        <end position="175"/>
    </location>
</feature>
<reference evidence="11" key="1">
    <citation type="submission" date="2021-01" db="UniProtKB">
        <authorList>
            <consortium name="EnsemblMetazoa"/>
        </authorList>
    </citation>
    <scope>IDENTIFICATION</scope>
    <source>
        <strain evidence="11">Aabys</strain>
    </source>
</reference>
<dbReference type="EnsemblMetazoa" id="MDOA005562-RA">
    <property type="protein sequence ID" value="MDOA005562-PA"/>
    <property type="gene ID" value="MDOA005562"/>
</dbReference>
<dbReference type="CDD" id="cd07167">
    <property type="entry name" value="NR_DBD_Lrh-1_like"/>
    <property type="match status" value="1"/>
</dbReference>
<evidence type="ECO:0000256" key="3">
    <source>
        <dbReference type="ARBA" id="ARBA00022771"/>
    </source>
</evidence>
<feature type="region of interest" description="Disordered" evidence="10">
    <location>
        <begin position="295"/>
        <end position="347"/>
    </location>
</feature>
<dbReference type="InterPro" id="IPR013088">
    <property type="entry name" value="Znf_NHR/GATA"/>
</dbReference>
<keyword evidence="2" id="KW-0479">Metal-binding</keyword>
<feature type="region of interest" description="Disordered" evidence="10">
    <location>
        <begin position="562"/>
        <end position="680"/>
    </location>
</feature>
<dbReference type="Gene3D" id="1.10.565.10">
    <property type="entry name" value="Retinoid X Receptor"/>
    <property type="match status" value="1"/>
</dbReference>
<dbReference type="Pfam" id="PF00104">
    <property type="entry name" value="Hormone_recep"/>
    <property type="match status" value="1"/>
</dbReference>
<evidence type="ECO:0000256" key="9">
    <source>
        <dbReference type="ARBA" id="ARBA00023242"/>
    </source>
</evidence>
<sequence>MSTIKTENISGPAVVTTSSPVTASGGGAATSFQLPVNMCTTGSLGGGGVGGVITTTTTTTRNNISVTNIKCEVEEAGSISSNSTTNGNIVSVGFYNGSRCGAIVSGGSGAAGATGVITSGHGIRIPVPKAEESDSETELTNIENLKVTRRVTPSSTTTPATSNHHNGPRPMSWEGELSDNEVTREAELMDTDSTMSNGGGGGVAGAMVPQEPSNAVAVIKSEASTTTPCLVMAGGQDPMIKPELDLHPTPAIYHPKLKLAPTQSDPINLKYEPPDHVASLVNSPLLARQKSTTALPHLPANPSPDSAIHSVYTHSSPSQSPLTSRHAPYTPSLSRNNSDASHSSCYSYSSEFSPTHSPIQARHQAAAIYGGNYNGSAGNSLHHSTLLYRPMASSSGGQAAATASAAAKMDSVSHEVQNLSMDATSSCSSSATAAAAAFNMATDPTTGLPASPASAGISRQQLINSPCPICGDKISGFHYGIFSCESCKGFFKRTVQNRKNYVCVRGGPCAVSITTRKKCPACRFDKCLQKGMKLEAIREDRTRGGRSTYQCSYTLPNSIMSPLLSPEQQHQSTVQNLLTQQQQTQLQHQLQQRLNPSQHSPHQQVPQMHSSPNNGFGGGGGGHTPNPTNATTIKTELNDNYGNAAAPHPLPSAASLNNGLHSSPRNQAGPQSSTASHTNSSIPQLLQEIMDVEHLWQYNEAELARLNQPLTTSSSSASLNSSSNESSSSSSAAGRQMTNPLLASAGLSSSTNPDLIAHLCKVADHRLYKIVKWCKSLPLFKNISIDDQICLLINSWCELLLFSCCYRSIDVPGEIKMSLGKTINLAQAKLTGFQPCIERMLNLTDHLRRLRVDRYEYVAMKVIVLLQSDTSELQEPVKVRECQEKALQSLQAYTLAHYPETPSKFGELLLRIPDLQRTCQLGKEMLSIKSRDGGDFNLLMELLRGEH</sequence>
<feature type="compositionally biased region" description="Low complexity" evidence="10">
    <location>
        <begin position="338"/>
        <end position="347"/>
    </location>
</feature>
<keyword evidence="4" id="KW-0862">Zinc</keyword>
<dbReference type="InterPro" id="IPR016355">
    <property type="entry name" value="NR5-like"/>
</dbReference>
<evidence type="ECO:0000256" key="5">
    <source>
        <dbReference type="ARBA" id="ARBA00023015"/>
    </source>
</evidence>